<comment type="caution">
    <text evidence="1">The sequence shown here is derived from an EMBL/GenBank/DDBJ whole genome shotgun (WGS) entry which is preliminary data.</text>
</comment>
<organism evidence="1 2">
    <name type="scientific">Nepenthes gracilis</name>
    <name type="common">Slender pitcher plant</name>
    <dbReference type="NCBI Taxonomy" id="150966"/>
    <lineage>
        <taxon>Eukaryota</taxon>
        <taxon>Viridiplantae</taxon>
        <taxon>Streptophyta</taxon>
        <taxon>Embryophyta</taxon>
        <taxon>Tracheophyta</taxon>
        <taxon>Spermatophyta</taxon>
        <taxon>Magnoliopsida</taxon>
        <taxon>eudicotyledons</taxon>
        <taxon>Gunneridae</taxon>
        <taxon>Pentapetalae</taxon>
        <taxon>Caryophyllales</taxon>
        <taxon>Nepenthaceae</taxon>
        <taxon>Nepenthes</taxon>
    </lineage>
</organism>
<accession>A0AAD3XGS0</accession>
<evidence type="ECO:0000313" key="1">
    <source>
        <dbReference type="EMBL" id="GMH03942.1"/>
    </source>
</evidence>
<keyword evidence="2" id="KW-1185">Reference proteome</keyword>
<dbReference type="Proteomes" id="UP001279734">
    <property type="component" value="Unassembled WGS sequence"/>
</dbReference>
<gene>
    <name evidence="1" type="ORF">Nepgr_005781</name>
</gene>
<dbReference type="EMBL" id="BSYO01000004">
    <property type="protein sequence ID" value="GMH03942.1"/>
    <property type="molecule type" value="Genomic_DNA"/>
</dbReference>
<evidence type="ECO:0000313" key="2">
    <source>
        <dbReference type="Proteomes" id="UP001279734"/>
    </source>
</evidence>
<protein>
    <submittedName>
        <fullName evidence="1">Uncharacterized protein</fullName>
    </submittedName>
</protein>
<reference evidence="1" key="1">
    <citation type="submission" date="2023-05" db="EMBL/GenBank/DDBJ databases">
        <title>Nepenthes gracilis genome sequencing.</title>
        <authorList>
            <person name="Fukushima K."/>
        </authorList>
    </citation>
    <scope>NUCLEOTIDE SEQUENCE</scope>
    <source>
        <strain evidence="1">SING2019-196</strain>
    </source>
</reference>
<name>A0AAD3XGS0_NEPGR</name>
<sequence length="73" mass="8161">MLDILLKSAGGLRHKRAVVLLSVSLPSQRSIGWSFIFALNSVVQALYIHFSECAARLGQMRQRLALCVLRPRP</sequence>
<proteinExistence type="predicted"/>
<dbReference type="AlphaFoldDB" id="A0AAD3XGS0"/>